<evidence type="ECO:0000313" key="3">
    <source>
        <dbReference type="Proteomes" id="UP000031675"/>
    </source>
</evidence>
<sequence length="191" mass="20810">MWKRAHLPSIAVLAVALPIALGTPWWMERQEMQDRGLIPPEPSQVAKTEEAAQLVGSRWELRGTLVGELEGSDPPPEGTRLVDAVFKLTPGEGASRKRLNQCEFRAVDEEGRWWQPTFSFSSRPSLEDVLSVVYGCSDSEGEPPPAGEDVGVVVSFVVPEDAVESLSFEVTVPTAGPGDDPAPDSLRFLQE</sequence>
<protein>
    <recommendedName>
        <fullName evidence="4">DUF4352 domain-containing protein</fullName>
    </recommendedName>
</protein>
<organism evidence="2 3">
    <name type="scientific">Streptomonospora alba</name>
    <dbReference type="NCBI Taxonomy" id="183763"/>
    <lineage>
        <taxon>Bacteria</taxon>
        <taxon>Bacillati</taxon>
        <taxon>Actinomycetota</taxon>
        <taxon>Actinomycetes</taxon>
        <taxon>Streptosporangiales</taxon>
        <taxon>Nocardiopsidaceae</taxon>
        <taxon>Streptomonospora</taxon>
    </lineage>
</organism>
<feature type="region of interest" description="Disordered" evidence="1">
    <location>
        <begin position="171"/>
        <end position="191"/>
    </location>
</feature>
<dbReference type="AlphaFoldDB" id="A0A0C2FIC1"/>
<dbReference type="Proteomes" id="UP000031675">
    <property type="component" value="Unassembled WGS sequence"/>
</dbReference>
<name>A0A0C2FIC1_9ACTN</name>
<keyword evidence="3" id="KW-1185">Reference proteome</keyword>
<comment type="caution">
    <text evidence="2">The sequence shown here is derived from an EMBL/GenBank/DDBJ whole genome shotgun (WGS) entry which is preliminary data.</text>
</comment>
<reference evidence="3" key="1">
    <citation type="journal article" date="2015" name="Chem. Biol.">
        <title>Structure, bioactivity, and resistance mechanism of streptomonomicin, an unusual lasso Peptide from an understudied halophilic actinomycete.</title>
        <authorList>
            <person name="Metelev M."/>
            <person name="Tietz J.I."/>
            <person name="Melby J.O."/>
            <person name="Blair P.M."/>
            <person name="Zhu L."/>
            <person name="Livnat I."/>
            <person name="Severinov K."/>
            <person name="Mitchell D.A."/>
        </authorList>
    </citation>
    <scope>NUCLEOTIDE SEQUENCE [LARGE SCALE GENOMIC DNA]</scope>
    <source>
        <strain evidence="3">YIM 90003</strain>
    </source>
</reference>
<evidence type="ECO:0008006" key="4">
    <source>
        <dbReference type="Google" id="ProtNLM"/>
    </source>
</evidence>
<gene>
    <name evidence="2" type="ORF">LP52_09945</name>
</gene>
<evidence type="ECO:0000256" key="1">
    <source>
        <dbReference type="SAM" id="MobiDB-lite"/>
    </source>
</evidence>
<evidence type="ECO:0000313" key="2">
    <source>
        <dbReference type="EMBL" id="KIH99034.1"/>
    </source>
</evidence>
<accession>A0A0C2FIC1</accession>
<proteinExistence type="predicted"/>
<dbReference type="EMBL" id="JROO01000017">
    <property type="protein sequence ID" value="KIH99034.1"/>
    <property type="molecule type" value="Genomic_DNA"/>
</dbReference>